<protein>
    <submittedName>
        <fullName evidence="2">Uncharacterized protein</fullName>
    </submittedName>
</protein>
<keyword evidence="3" id="KW-1185">Reference proteome</keyword>
<feature type="region of interest" description="Disordered" evidence="1">
    <location>
        <begin position="45"/>
        <end position="71"/>
    </location>
</feature>
<dbReference type="PATRIC" id="fig|758793.3.peg.5453"/>
<reference evidence="2 3" key="2">
    <citation type="journal article" date="2018" name="Int. J. Syst. Evol. Microbiol.">
        <title>Burkholderia insecticola sp. nov., a gut symbiotic bacterium of the bean bug Riptortus pedestris.</title>
        <authorList>
            <person name="Takeshita K."/>
            <person name="Tamaki H."/>
            <person name="Ohbayashi T."/>
            <person name="Meng X.-Y."/>
            <person name="Sone T."/>
            <person name="Mitani Y."/>
            <person name="Peeters C."/>
            <person name="Kikuchi Y."/>
            <person name="Vandamme P."/>
        </authorList>
    </citation>
    <scope>NUCLEOTIDE SEQUENCE [LARGE SCALE GENOMIC DNA]</scope>
    <source>
        <strain evidence="2">RPE64</strain>
        <plasmid evidence="2 3">p1</plasmid>
    </source>
</reference>
<proteinExistence type="predicted"/>
<evidence type="ECO:0000313" key="2">
    <source>
        <dbReference type="EMBL" id="BAN27239.1"/>
    </source>
</evidence>
<organism evidence="2 3">
    <name type="scientific">Caballeronia insecticola</name>
    <dbReference type="NCBI Taxonomy" id="758793"/>
    <lineage>
        <taxon>Bacteria</taxon>
        <taxon>Pseudomonadati</taxon>
        <taxon>Pseudomonadota</taxon>
        <taxon>Betaproteobacteria</taxon>
        <taxon>Burkholderiales</taxon>
        <taxon>Burkholderiaceae</taxon>
        <taxon>Caballeronia</taxon>
    </lineage>
</organism>
<reference evidence="2 3" key="1">
    <citation type="journal article" date="2013" name="Genome Announc.">
        <title>Complete Genome Sequence of Burkholderia sp. Strain RPE64, Bacterial Symbiont of the Bean Bug Riptortus pedestris.</title>
        <authorList>
            <person name="Shibata T.F."/>
            <person name="Maeda T."/>
            <person name="Nikoh N."/>
            <person name="Yamaguchi K."/>
            <person name="Oshima K."/>
            <person name="Hattori M."/>
            <person name="Nishiyama T."/>
            <person name="Hasebe M."/>
            <person name="Fukatsu T."/>
            <person name="Kikuchi Y."/>
            <person name="Shigenobu S."/>
        </authorList>
    </citation>
    <scope>NUCLEOTIDE SEQUENCE [LARGE SCALE GENOMIC DNA]</scope>
    <source>
        <plasmid evidence="2 3">p1</plasmid>
    </source>
</reference>
<evidence type="ECO:0000256" key="1">
    <source>
        <dbReference type="SAM" id="MobiDB-lite"/>
    </source>
</evidence>
<dbReference type="EMBL" id="AP013061">
    <property type="protein sequence ID" value="BAN27239.1"/>
    <property type="molecule type" value="Genomic_DNA"/>
</dbReference>
<gene>
    <name evidence="2" type="ORF">BRPE64_DCDS03030</name>
</gene>
<evidence type="ECO:0000313" key="3">
    <source>
        <dbReference type="Proteomes" id="UP000013966"/>
    </source>
</evidence>
<geneLocation type="plasmid" evidence="2 3">
    <name>p1</name>
</geneLocation>
<name>R4WRS1_9BURK</name>
<dbReference type="AlphaFoldDB" id="R4WRS1"/>
<dbReference type="KEGG" id="buo:BRPE64_DCDS03030"/>
<keyword evidence="2" id="KW-0614">Plasmid</keyword>
<dbReference type="Proteomes" id="UP000013966">
    <property type="component" value="Plasmid p1"/>
</dbReference>
<dbReference type="HOGENOM" id="CLU_2380657_0_0_4"/>
<accession>R4WRS1</accession>
<sequence length="94" mass="10741">MNEPRTLNCIRCAIAQTADRLGGLDAAHFPDGSRLADENRRVEFGSTARRKQRETQSRHVTHAMRRYEDSGYTRNPAKGDIFVLRVTSRKIILL</sequence>